<evidence type="ECO:0000313" key="3">
    <source>
        <dbReference type="Proteomes" id="UP001492380"/>
    </source>
</evidence>
<protein>
    <submittedName>
        <fullName evidence="2">Uncharacterized protein</fullName>
    </submittedName>
</protein>
<feature type="compositionally biased region" description="Low complexity" evidence="1">
    <location>
        <begin position="15"/>
        <end position="30"/>
    </location>
</feature>
<reference evidence="2 3" key="1">
    <citation type="submission" date="2024-04" db="EMBL/GenBank/DDBJ databases">
        <title>Phyllosticta paracitricarpa is synonymous to the EU quarantine fungus P. citricarpa based on phylogenomic analyses.</title>
        <authorList>
            <consortium name="Lawrence Berkeley National Laboratory"/>
            <person name="Van Ingen-Buijs V.A."/>
            <person name="Van Westerhoven A.C."/>
            <person name="Haridas S."/>
            <person name="Skiadas P."/>
            <person name="Martin F."/>
            <person name="Groenewald J.Z."/>
            <person name="Crous P.W."/>
            <person name="Seidl M.F."/>
        </authorList>
    </citation>
    <scope>NUCLEOTIDE SEQUENCE [LARGE SCALE GENOMIC DNA]</scope>
    <source>
        <strain evidence="2 3">CBS 123374</strain>
    </source>
</reference>
<feature type="region of interest" description="Disordered" evidence="1">
    <location>
        <begin position="1"/>
        <end position="55"/>
    </location>
</feature>
<comment type="caution">
    <text evidence="2">The sequence shown here is derived from an EMBL/GenBank/DDBJ whole genome shotgun (WGS) entry which is preliminary data.</text>
</comment>
<proteinExistence type="predicted"/>
<organism evidence="2 3">
    <name type="scientific">Phyllosticta capitalensis</name>
    <dbReference type="NCBI Taxonomy" id="121624"/>
    <lineage>
        <taxon>Eukaryota</taxon>
        <taxon>Fungi</taxon>
        <taxon>Dikarya</taxon>
        <taxon>Ascomycota</taxon>
        <taxon>Pezizomycotina</taxon>
        <taxon>Dothideomycetes</taxon>
        <taxon>Dothideomycetes incertae sedis</taxon>
        <taxon>Botryosphaeriales</taxon>
        <taxon>Phyllostictaceae</taxon>
        <taxon>Phyllosticta</taxon>
    </lineage>
</organism>
<sequence>WETAKCKFCRPRRLPGSSPGSAATAASPTPSTSPPPPTPPPTTTTTKPPASLAPHSTPCAPTTCTPAARAACASGRCWTAPARGRSAKPSLRCRCRGSCCGTVGRAALRVAVGRMMPACVVLDAGGVRTRRRSGIGAMCRRRRRRCSKMMMRMMMRMMMKDGRMGASGCIGRRLCIVSGDDCMEVWLFVSMLTVCLNPPFAFKSTEMELCREVSTAGRDGCVFDGLLLSFLERALRSSHSRKNWLGQELLDPYFYSSPS</sequence>
<keyword evidence="3" id="KW-1185">Reference proteome</keyword>
<name>A0ABR1YQX2_9PEZI</name>
<dbReference type="Proteomes" id="UP001492380">
    <property type="component" value="Unassembled WGS sequence"/>
</dbReference>
<feature type="compositionally biased region" description="Low complexity" evidence="1">
    <location>
        <begin position="43"/>
        <end position="55"/>
    </location>
</feature>
<gene>
    <name evidence="2" type="ORF">HDK90DRAFT_551880</name>
</gene>
<feature type="compositionally biased region" description="Pro residues" evidence="1">
    <location>
        <begin position="31"/>
        <end position="42"/>
    </location>
</feature>
<accession>A0ABR1YQX2</accession>
<dbReference type="EMBL" id="JBBWRZ010000005">
    <property type="protein sequence ID" value="KAK8235375.1"/>
    <property type="molecule type" value="Genomic_DNA"/>
</dbReference>
<evidence type="ECO:0000313" key="2">
    <source>
        <dbReference type="EMBL" id="KAK8235375.1"/>
    </source>
</evidence>
<feature type="non-terminal residue" evidence="2">
    <location>
        <position position="1"/>
    </location>
</feature>
<evidence type="ECO:0000256" key="1">
    <source>
        <dbReference type="SAM" id="MobiDB-lite"/>
    </source>
</evidence>